<dbReference type="EMBL" id="CM007904">
    <property type="protein sequence ID" value="OTF96499.1"/>
    <property type="molecule type" value="Genomic_DNA"/>
</dbReference>
<gene>
    <name evidence="1" type="ORF">HannXRQ_Chr15g0494841</name>
</gene>
<proteinExistence type="predicted"/>
<dbReference type="AlphaFoldDB" id="A0A251SCB7"/>
<accession>A0A251SCB7</accession>
<sequence length="59" mass="6591">MEFRAFLVSDRRNYPEKDPHLAEKSEVAGRSSRESLIVFVVLVSIINTRSAGSSPRKGV</sequence>
<organism evidence="1 2">
    <name type="scientific">Helianthus annuus</name>
    <name type="common">Common sunflower</name>
    <dbReference type="NCBI Taxonomy" id="4232"/>
    <lineage>
        <taxon>Eukaryota</taxon>
        <taxon>Viridiplantae</taxon>
        <taxon>Streptophyta</taxon>
        <taxon>Embryophyta</taxon>
        <taxon>Tracheophyta</taxon>
        <taxon>Spermatophyta</taxon>
        <taxon>Magnoliopsida</taxon>
        <taxon>eudicotyledons</taxon>
        <taxon>Gunneridae</taxon>
        <taxon>Pentapetalae</taxon>
        <taxon>asterids</taxon>
        <taxon>campanulids</taxon>
        <taxon>Asterales</taxon>
        <taxon>Asteraceae</taxon>
        <taxon>Asteroideae</taxon>
        <taxon>Heliantheae alliance</taxon>
        <taxon>Heliantheae</taxon>
        <taxon>Helianthus</taxon>
    </lineage>
</organism>
<evidence type="ECO:0000313" key="1">
    <source>
        <dbReference type="EMBL" id="OTF96499.1"/>
    </source>
</evidence>
<name>A0A251SCB7_HELAN</name>
<dbReference type="InParanoid" id="A0A251SCB7"/>
<keyword evidence="2" id="KW-1185">Reference proteome</keyword>
<protein>
    <submittedName>
        <fullName evidence="1">Uncharacterized protein</fullName>
    </submittedName>
</protein>
<evidence type="ECO:0000313" key="2">
    <source>
        <dbReference type="Proteomes" id="UP000215914"/>
    </source>
</evidence>
<dbReference type="Proteomes" id="UP000215914">
    <property type="component" value="Chromosome 15"/>
</dbReference>
<reference evidence="2" key="1">
    <citation type="journal article" date="2017" name="Nature">
        <title>The sunflower genome provides insights into oil metabolism, flowering and Asterid evolution.</title>
        <authorList>
            <person name="Badouin H."/>
            <person name="Gouzy J."/>
            <person name="Grassa C.J."/>
            <person name="Murat F."/>
            <person name="Staton S.E."/>
            <person name="Cottret L."/>
            <person name="Lelandais-Briere C."/>
            <person name="Owens G.L."/>
            <person name="Carrere S."/>
            <person name="Mayjonade B."/>
            <person name="Legrand L."/>
            <person name="Gill N."/>
            <person name="Kane N.C."/>
            <person name="Bowers J.E."/>
            <person name="Hubner S."/>
            <person name="Bellec A."/>
            <person name="Berard A."/>
            <person name="Berges H."/>
            <person name="Blanchet N."/>
            <person name="Boniface M.C."/>
            <person name="Brunel D."/>
            <person name="Catrice O."/>
            <person name="Chaidir N."/>
            <person name="Claudel C."/>
            <person name="Donnadieu C."/>
            <person name="Faraut T."/>
            <person name="Fievet G."/>
            <person name="Helmstetter N."/>
            <person name="King M."/>
            <person name="Knapp S.J."/>
            <person name="Lai Z."/>
            <person name="Le Paslier M.C."/>
            <person name="Lippi Y."/>
            <person name="Lorenzon L."/>
            <person name="Mandel J.R."/>
            <person name="Marage G."/>
            <person name="Marchand G."/>
            <person name="Marquand E."/>
            <person name="Bret-Mestries E."/>
            <person name="Morien E."/>
            <person name="Nambeesan S."/>
            <person name="Nguyen T."/>
            <person name="Pegot-Espagnet P."/>
            <person name="Pouilly N."/>
            <person name="Raftis F."/>
            <person name="Sallet E."/>
            <person name="Schiex T."/>
            <person name="Thomas J."/>
            <person name="Vandecasteele C."/>
            <person name="Vares D."/>
            <person name="Vear F."/>
            <person name="Vautrin S."/>
            <person name="Crespi M."/>
            <person name="Mangin B."/>
            <person name="Burke J.M."/>
            <person name="Salse J."/>
            <person name="Munos S."/>
            <person name="Vincourt P."/>
            <person name="Rieseberg L.H."/>
            <person name="Langlade N.B."/>
        </authorList>
    </citation>
    <scope>NUCLEOTIDE SEQUENCE [LARGE SCALE GENOMIC DNA]</scope>
    <source>
        <strain evidence="2">cv. SF193</strain>
    </source>
</reference>